<evidence type="ECO:0008006" key="3">
    <source>
        <dbReference type="Google" id="ProtNLM"/>
    </source>
</evidence>
<dbReference type="RefSeq" id="WP_053431092.1">
    <property type="nucleotide sequence ID" value="NZ_CP040441.1"/>
</dbReference>
<dbReference type="PANTHER" id="PTHR35531:SF1">
    <property type="entry name" value="INNER MEMBRANE PROTEIN YBCI-RELATED"/>
    <property type="match status" value="1"/>
</dbReference>
<dbReference type="Pfam" id="PF04307">
    <property type="entry name" value="YdjM"/>
    <property type="match status" value="1"/>
</dbReference>
<keyword evidence="1" id="KW-1133">Transmembrane helix</keyword>
<name>A0A0M0KJG8_ALKHA</name>
<dbReference type="AlphaFoldDB" id="A0A0M0KJG8"/>
<proteinExistence type="predicted"/>
<protein>
    <recommendedName>
        <fullName evidence="3">Inner membrane protein</fullName>
    </recommendedName>
</protein>
<feature type="transmembrane region" description="Helical" evidence="1">
    <location>
        <begin position="142"/>
        <end position="158"/>
    </location>
</feature>
<evidence type="ECO:0000313" key="2">
    <source>
        <dbReference type="EMBL" id="KOO39006.1"/>
    </source>
</evidence>
<dbReference type="PANTHER" id="PTHR35531">
    <property type="entry name" value="INNER MEMBRANE PROTEIN YBCI-RELATED"/>
    <property type="match status" value="1"/>
</dbReference>
<feature type="transmembrane region" description="Helical" evidence="1">
    <location>
        <begin position="97"/>
        <end position="121"/>
    </location>
</feature>
<sequence length="159" mass="17578">MTGPTHIIGGFTAAAAMAYFNAISVEQPIIYYSAALFGALIPDICHPRSMVGRALPVVSTVLLRTFGHRSFTHSLLFLLGIYWLLNWLPVYSTDITLGLLSGVVSHFILDAMTSQGIRLFYPLKTRVRFPFTTKTGSLLGERFVAFMLIGATVYFFTFG</sequence>
<reference evidence="2" key="1">
    <citation type="submission" date="2015-08" db="EMBL/GenBank/DDBJ databases">
        <title>Complete DNA Sequence of Pseudomonas syringae pv. actinidiae, the Causal Agent of Kiwifruit Canker Disease.</title>
        <authorList>
            <person name="Rikkerink E.H.A."/>
            <person name="Fineran P.C."/>
        </authorList>
    </citation>
    <scope>NUCLEOTIDE SEQUENCE</scope>
    <source>
        <strain evidence="2">DSM 13666</strain>
    </source>
</reference>
<dbReference type="EMBL" id="LILD01000001">
    <property type="protein sequence ID" value="KOO39006.1"/>
    <property type="molecule type" value="Genomic_DNA"/>
</dbReference>
<accession>A0A0M0KJG8</accession>
<feature type="transmembrane region" description="Helical" evidence="1">
    <location>
        <begin position="7"/>
        <end position="23"/>
    </location>
</feature>
<dbReference type="GeneID" id="87597690"/>
<comment type="caution">
    <text evidence="2">The sequence shown here is derived from an EMBL/GenBank/DDBJ whole genome shotgun (WGS) entry which is preliminary data.</text>
</comment>
<dbReference type="PATRIC" id="fig|136160.3.peg.2175"/>
<dbReference type="InterPro" id="IPR007404">
    <property type="entry name" value="YdjM-like"/>
</dbReference>
<organism evidence="2">
    <name type="scientific">Halalkalibacterium halodurans</name>
    <name type="common">Bacillus halodurans</name>
    <dbReference type="NCBI Taxonomy" id="86665"/>
    <lineage>
        <taxon>Bacteria</taxon>
        <taxon>Bacillati</taxon>
        <taxon>Bacillota</taxon>
        <taxon>Bacilli</taxon>
        <taxon>Bacillales</taxon>
        <taxon>Bacillaceae</taxon>
        <taxon>Halalkalibacterium (ex Joshi et al. 2022)</taxon>
    </lineage>
</organism>
<keyword evidence="1" id="KW-0472">Membrane</keyword>
<gene>
    <name evidence="2" type="ORF">AMD02_09115</name>
</gene>
<feature type="transmembrane region" description="Helical" evidence="1">
    <location>
        <begin position="66"/>
        <end position="85"/>
    </location>
</feature>
<keyword evidence="1" id="KW-0812">Transmembrane</keyword>
<evidence type="ECO:0000256" key="1">
    <source>
        <dbReference type="SAM" id="Phobius"/>
    </source>
</evidence>